<sequence length="108" mass="12023">MPFSLLMARYRHSPSSSRRVSSTSRMSKWPCDFFPPPLKEVTHIGGYHIREDRLGILSGKDGSSPWHVVGDRGVGLMAETVFVLISLEALSSRPLMSQKVRLPDLACP</sequence>
<protein>
    <submittedName>
        <fullName evidence="1">Uncharacterized protein</fullName>
    </submittedName>
</protein>
<accession>A0A4Y2EHX5</accession>
<evidence type="ECO:0000313" key="1">
    <source>
        <dbReference type="EMBL" id="GBM28411.1"/>
    </source>
</evidence>
<dbReference type="AlphaFoldDB" id="A0A4Y2EHX5"/>
<comment type="caution">
    <text evidence="1">The sequence shown here is derived from an EMBL/GenBank/DDBJ whole genome shotgun (WGS) entry which is preliminary data.</text>
</comment>
<dbReference type="Proteomes" id="UP000499080">
    <property type="component" value="Unassembled WGS sequence"/>
</dbReference>
<evidence type="ECO:0000313" key="2">
    <source>
        <dbReference type="Proteomes" id="UP000499080"/>
    </source>
</evidence>
<name>A0A4Y2EHX5_ARAVE</name>
<keyword evidence="2" id="KW-1185">Reference proteome</keyword>
<reference evidence="1 2" key="1">
    <citation type="journal article" date="2019" name="Sci. Rep.">
        <title>Orb-weaving spider Araneus ventricosus genome elucidates the spidroin gene catalogue.</title>
        <authorList>
            <person name="Kono N."/>
            <person name="Nakamura H."/>
            <person name="Ohtoshi R."/>
            <person name="Moran D.A.P."/>
            <person name="Shinohara A."/>
            <person name="Yoshida Y."/>
            <person name="Fujiwara M."/>
            <person name="Mori M."/>
            <person name="Tomita M."/>
            <person name="Arakawa K."/>
        </authorList>
    </citation>
    <scope>NUCLEOTIDE SEQUENCE [LARGE SCALE GENOMIC DNA]</scope>
</reference>
<dbReference type="EMBL" id="BGPR01000610">
    <property type="protein sequence ID" value="GBM28411.1"/>
    <property type="molecule type" value="Genomic_DNA"/>
</dbReference>
<gene>
    <name evidence="1" type="ORF">AVEN_262167_1</name>
</gene>
<organism evidence="1 2">
    <name type="scientific">Araneus ventricosus</name>
    <name type="common">Orbweaver spider</name>
    <name type="synonym">Epeira ventricosa</name>
    <dbReference type="NCBI Taxonomy" id="182803"/>
    <lineage>
        <taxon>Eukaryota</taxon>
        <taxon>Metazoa</taxon>
        <taxon>Ecdysozoa</taxon>
        <taxon>Arthropoda</taxon>
        <taxon>Chelicerata</taxon>
        <taxon>Arachnida</taxon>
        <taxon>Araneae</taxon>
        <taxon>Araneomorphae</taxon>
        <taxon>Entelegynae</taxon>
        <taxon>Araneoidea</taxon>
        <taxon>Araneidae</taxon>
        <taxon>Araneus</taxon>
    </lineage>
</organism>
<proteinExistence type="predicted"/>